<proteinExistence type="predicted"/>
<accession>A0A6G7YRL4</accession>
<evidence type="ECO:0000313" key="1">
    <source>
        <dbReference type="EMBL" id="QIK79374.1"/>
    </source>
</evidence>
<gene>
    <name evidence="1" type="ORF">G7077_11135</name>
</gene>
<sequence length="48" mass="5265">MAAHNHGPEGHLLPLLVALRAVELGARGGRIYSSVEHGVLRRDAYRFT</sequence>
<dbReference type="Proteomes" id="UP000503222">
    <property type="component" value="Chromosome"/>
</dbReference>
<dbReference type="RefSeq" id="WP_166411762.1">
    <property type="nucleotide sequence ID" value="NZ_CP049869.1"/>
</dbReference>
<reference evidence="1 2" key="1">
    <citation type="submission" date="2020-03" db="EMBL/GenBank/DDBJ databases">
        <title>Sphingomonas sp. nov., isolated from fish.</title>
        <authorList>
            <person name="Hyun D.-W."/>
            <person name="Bae J.-W."/>
        </authorList>
    </citation>
    <scope>NUCLEOTIDE SEQUENCE [LARGE SCALE GENOMIC DNA]</scope>
    <source>
        <strain evidence="1 2">HDW15B</strain>
    </source>
</reference>
<organism evidence="1 2">
    <name type="scientific">Sphingomonas piscis</name>
    <dbReference type="NCBI Taxonomy" id="2714943"/>
    <lineage>
        <taxon>Bacteria</taxon>
        <taxon>Pseudomonadati</taxon>
        <taxon>Pseudomonadota</taxon>
        <taxon>Alphaproteobacteria</taxon>
        <taxon>Sphingomonadales</taxon>
        <taxon>Sphingomonadaceae</taxon>
        <taxon>Sphingomonas</taxon>
    </lineage>
</organism>
<protein>
    <submittedName>
        <fullName evidence="1">Uncharacterized protein</fullName>
    </submittedName>
</protein>
<dbReference type="EMBL" id="CP049869">
    <property type="protein sequence ID" value="QIK79374.1"/>
    <property type="molecule type" value="Genomic_DNA"/>
</dbReference>
<keyword evidence="2" id="KW-1185">Reference proteome</keyword>
<dbReference type="AlphaFoldDB" id="A0A6G7YRL4"/>
<evidence type="ECO:0000313" key="2">
    <source>
        <dbReference type="Proteomes" id="UP000503222"/>
    </source>
</evidence>
<dbReference type="KEGG" id="spii:G7077_11135"/>
<name>A0A6G7YRL4_9SPHN</name>